<evidence type="ECO:0000313" key="2">
    <source>
        <dbReference type="Proteomes" id="UP001174932"/>
    </source>
</evidence>
<comment type="caution">
    <text evidence="1">The sequence shown here is derived from an EMBL/GenBank/DDBJ whole genome shotgun (WGS) entry which is preliminary data.</text>
</comment>
<keyword evidence="2" id="KW-1185">Reference proteome</keyword>
<name>A0ABT8YF40_9HYPH</name>
<gene>
    <name evidence="1" type="ORF">Q4481_00085</name>
</gene>
<evidence type="ECO:0000313" key="1">
    <source>
        <dbReference type="EMBL" id="MDO6962330.1"/>
    </source>
</evidence>
<organism evidence="1 2">
    <name type="scientific">Rhizobium alvei</name>
    <dbReference type="NCBI Taxonomy" id="1132659"/>
    <lineage>
        <taxon>Bacteria</taxon>
        <taxon>Pseudomonadati</taxon>
        <taxon>Pseudomonadota</taxon>
        <taxon>Alphaproteobacteria</taxon>
        <taxon>Hyphomicrobiales</taxon>
        <taxon>Rhizobiaceae</taxon>
        <taxon>Rhizobium/Agrobacterium group</taxon>
        <taxon>Rhizobium</taxon>
    </lineage>
</organism>
<reference evidence="1" key="1">
    <citation type="journal article" date="2015" name="Int. J. Syst. Evol. Microbiol.">
        <title>Rhizobium alvei sp. nov., isolated from a freshwater river.</title>
        <authorList>
            <person name="Sheu S.Y."/>
            <person name="Huang H.W."/>
            <person name="Young C.C."/>
            <person name="Chen W.M."/>
        </authorList>
    </citation>
    <scope>NUCLEOTIDE SEQUENCE</scope>
    <source>
        <strain evidence="1">TNR-22</strain>
    </source>
</reference>
<dbReference type="EMBL" id="JAUOZU010000001">
    <property type="protein sequence ID" value="MDO6962330.1"/>
    <property type="molecule type" value="Genomic_DNA"/>
</dbReference>
<accession>A0ABT8YF40</accession>
<protein>
    <submittedName>
        <fullName evidence="1">Uncharacterized protein</fullName>
    </submittedName>
</protein>
<dbReference type="RefSeq" id="WP_304374112.1">
    <property type="nucleotide sequence ID" value="NZ_JAUOZU010000001.1"/>
</dbReference>
<dbReference type="Proteomes" id="UP001174932">
    <property type="component" value="Unassembled WGS sequence"/>
</dbReference>
<proteinExistence type="predicted"/>
<sequence>MSLRPPQSYHESAVGKAPLSVLEYELMAERADSLGRAGLKAEAALERLKDCPEIEREDRLDAAAEAVQALFIQREICGLKNGRDVVARYGIPGAVIARLGASRKRSGP</sequence>
<dbReference type="InterPro" id="IPR046606">
    <property type="entry name" value="DUF6665"/>
</dbReference>
<dbReference type="Pfam" id="PF20370">
    <property type="entry name" value="DUF6665"/>
    <property type="match status" value="1"/>
</dbReference>
<reference evidence="1" key="2">
    <citation type="submission" date="2023-07" db="EMBL/GenBank/DDBJ databases">
        <authorList>
            <person name="Shen H."/>
        </authorList>
    </citation>
    <scope>NUCLEOTIDE SEQUENCE</scope>
    <source>
        <strain evidence="1">TNR-22</strain>
    </source>
</reference>